<keyword evidence="1" id="KW-0880">Kelch repeat</keyword>
<reference evidence="4" key="1">
    <citation type="submission" date="2019-07" db="EMBL/GenBank/DDBJ databases">
        <title>De Novo Assembly of kiwifruit Actinidia rufa.</title>
        <authorList>
            <person name="Sugita-Konishi S."/>
            <person name="Sato K."/>
            <person name="Mori E."/>
            <person name="Abe Y."/>
            <person name="Kisaki G."/>
            <person name="Hamano K."/>
            <person name="Suezawa K."/>
            <person name="Otani M."/>
            <person name="Fukuda T."/>
            <person name="Manabe T."/>
            <person name="Gomi K."/>
            <person name="Tabuchi M."/>
            <person name="Akimitsu K."/>
            <person name="Kataoka I."/>
        </authorList>
    </citation>
    <scope>NUCLEOTIDE SEQUENCE [LARGE SCALE GENOMIC DNA]</scope>
    <source>
        <strain evidence="4">cv. Fuchu</strain>
    </source>
</reference>
<dbReference type="PANTHER" id="PTHR46175">
    <property type="entry name" value="BACTERIOOPSIN TRANSCRIPTIONAL ACTIVATOR"/>
    <property type="match status" value="1"/>
</dbReference>
<evidence type="ECO:0000256" key="1">
    <source>
        <dbReference type="ARBA" id="ARBA00022441"/>
    </source>
</evidence>
<proteinExistence type="predicted"/>
<evidence type="ECO:0000313" key="3">
    <source>
        <dbReference type="EMBL" id="GFS40524.1"/>
    </source>
</evidence>
<dbReference type="GO" id="GO:0009637">
    <property type="term" value="P:response to blue light"/>
    <property type="evidence" value="ECO:0007669"/>
    <property type="project" value="TreeGrafter"/>
</dbReference>
<dbReference type="Gene3D" id="2.120.10.80">
    <property type="entry name" value="Kelch-type beta propeller"/>
    <property type="match status" value="2"/>
</dbReference>
<dbReference type="Gene3D" id="3.30.450.20">
    <property type="entry name" value="PAS domain"/>
    <property type="match status" value="1"/>
</dbReference>
<name>A0A7J0DSA9_9ERIC</name>
<dbReference type="SUPFAM" id="SSF55785">
    <property type="entry name" value="PYP-like sensor domain (PAS domain)"/>
    <property type="match status" value="1"/>
</dbReference>
<evidence type="ECO:0000259" key="2">
    <source>
        <dbReference type="Pfam" id="PF00646"/>
    </source>
</evidence>
<organism evidence="3 4">
    <name type="scientific">Actinidia rufa</name>
    <dbReference type="NCBI Taxonomy" id="165716"/>
    <lineage>
        <taxon>Eukaryota</taxon>
        <taxon>Viridiplantae</taxon>
        <taxon>Streptophyta</taxon>
        <taxon>Embryophyta</taxon>
        <taxon>Tracheophyta</taxon>
        <taxon>Spermatophyta</taxon>
        <taxon>Magnoliopsida</taxon>
        <taxon>eudicotyledons</taxon>
        <taxon>Gunneridae</taxon>
        <taxon>Pentapetalae</taxon>
        <taxon>asterids</taxon>
        <taxon>Ericales</taxon>
        <taxon>Actinidiaceae</taxon>
        <taxon>Actinidia</taxon>
    </lineage>
</organism>
<protein>
    <submittedName>
        <fullName evidence="3">Flavin-binding, kelch repeat, f box 1</fullName>
    </submittedName>
</protein>
<accession>A0A7J0DSA9</accession>
<feature type="domain" description="F-box" evidence="2">
    <location>
        <begin position="150"/>
        <end position="189"/>
    </location>
</feature>
<dbReference type="GO" id="GO:0005634">
    <property type="term" value="C:nucleus"/>
    <property type="evidence" value="ECO:0007669"/>
    <property type="project" value="TreeGrafter"/>
</dbReference>
<gene>
    <name evidence="3" type="ORF">Acr_00g0069120</name>
</gene>
<comment type="caution">
    <text evidence="3">The sequence shown here is derived from an EMBL/GenBank/DDBJ whole genome shotgun (WGS) entry which is preliminary data.</text>
</comment>
<dbReference type="Proteomes" id="UP000585474">
    <property type="component" value="Unassembled WGS sequence"/>
</dbReference>
<dbReference type="GO" id="GO:0019005">
    <property type="term" value="C:SCF ubiquitin ligase complex"/>
    <property type="evidence" value="ECO:0007669"/>
    <property type="project" value="TreeGrafter"/>
</dbReference>
<sequence length="505" mass="56134">MNLHLHPRHVRACMAVGSVFAMWRFDGALSMRRLVGALSYCNLATRGTCVAVESDDCCRFLQYRDPHAQRRHPLVDPVVVSEIRRCLEEGIEFHGELLNFRKDGTPLVNRLRLSPIHGDDGTQKFDQSGKYSPKSGQLPYNQFTKICGILHLSDEVLAHNIVSRLTPRDVASIGSVCRRIRQLTKNEHVRKMVCQNAWGREVTGALELMTKKLGRGRLARELTTLEAVCWRKLTVGGEGVNMQPMDDTCVLNLDAANPVWQRVSVESSPPGRWGHTLSCLNGSSLVVFGGCGRQGLLNDVFVLDLDAKRPTWKEVCGGTPPLPRSWHSSCTIEGTKLVVSGGCTDAGLLLSDTYLLDLTTDKPTWRKIPTSWAPSSRLGHSLSVYRRTKILMFGGLARSGHLRLRSSDAYTIDLEDEKPQWRPLECDAFTGVGGQNALFLLDPAEEKPSWRILNVRGQPPKFAWGHSTCVVGGTMVLVFGGHNGEEWVLNKLHELCLASRQDLDP</sequence>
<dbReference type="InterPro" id="IPR001810">
    <property type="entry name" value="F-box_dom"/>
</dbReference>
<evidence type="ECO:0000313" key="4">
    <source>
        <dbReference type="Proteomes" id="UP000585474"/>
    </source>
</evidence>
<dbReference type="GO" id="GO:0005829">
    <property type="term" value="C:cytosol"/>
    <property type="evidence" value="ECO:0007669"/>
    <property type="project" value="TreeGrafter"/>
</dbReference>
<dbReference type="AlphaFoldDB" id="A0A7J0DSA9"/>
<keyword evidence="4" id="KW-1185">Reference proteome</keyword>
<dbReference type="InterPro" id="IPR035965">
    <property type="entry name" value="PAS-like_dom_sf"/>
</dbReference>
<dbReference type="PANTHER" id="PTHR46175:SF2">
    <property type="entry name" value="ADAGIO PROTEIN 3"/>
    <property type="match status" value="1"/>
</dbReference>
<dbReference type="Pfam" id="PF24681">
    <property type="entry name" value="Kelch_KLHDC2_KLHL20_DRC7"/>
    <property type="match status" value="1"/>
</dbReference>
<dbReference type="InterPro" id="IPR036047">
    <property type="entry name" value="F-box-like_dom_sf"/>
</dbReference>
<dbReference type="InterPro" id="IPR011043">
    <property type="entry name" value="Gal_Oxase/kelch_b-propeller"/>
</dbReference>
<dbReference type="Pfam" id="PF00646">
    <property type="entry name" value="F-box"/>
    <property type="match status" value="1"/>
</dbReference>
<dbReference type="InterPro" id="IPR015915">
    <property type="entry name" value="Kelch-typ_b-propeller"/>
</dbReference>
<dbReference type="EMBL" id="BJWL01000350">
    <property type="protein sequence ID" value="GFS40524.1"/>
    <property type="molecule type" value="Genomic_DNA"/>
</dbReference>
<dbReference type="OrthoDB" id="447251at2759"/>
<dbReference type="Gene3D" id="1.20.1280.50">
    <property type="match status" value="1"/>
</dbReference>
<dbReference type="GO" id="GO:0007623">
    <property type="term" value="P:circadian rhythm"/>
    <property type="evidence" value="ECO:0007669"/>
    <property type="project" value="TreeGrafter"/>
</dbReference>
<dbReference type="SUPFAM" id="SSF50965">
    <property type="entry name" value="Galactose oxidase, central domain"/>
    <property type="match status" value="1"/>
</dbReference>
<dbReference type="SUPFAM" id="SSF81383">
    <property type="entry name" value="F-box domain"/>
    <property type="match status" value="1"/>
</dbReference>